<proteinExistence type="predicted"/>
<evidence type="ECO:0000256" key="2">
    <source>
        <dbReference type="ARBA" id="ARBA00022737"/>
    </source>
</evidence>
<organism evidence="4 5">
    <name type="scientific">Petromyzon marinus</name>
    <name type="common">Sea lamprey</name>
    <dbReference type="NCBI Taxonomy" id="7757"/>
    <lineage>
        <taxon>Eukaryota</taxon>
        <taxon>Metazoa</taxon>
        <taxon>Chordata</taxon>
        <taxon>Craniata</taxon>
        <taxon>Vertebrata</taxon>
        <taxon>Cyclostomata</taxon>
        <taxon>Hyperoartia</taxon>
        <taxon>Petromyzontiformes</taxon>
        <taxon>Petromyzontidae</taxon>
        <taxon>Petromyzon</taxon>
    </lineage>
</organism>
<dbReference type="AlphaFoldDB" id="A0AAJ7WVS1"/>
<dbReference type="GeneID" id="116943219"/>
<keyword evidence="2" id="KW-0677">Repeat</keyword>
<dbReference type="InterPro" id="IPR015915">
    <property type="entry name" value="Kelch-typ_b-propeller"/>
</dbReference>
<name>A0AAJ7WVS1_PETMA</name>
<dbReference type="Proteomes" id="UP001318040">
    <property type="component" value="Chromosome 17"/>
</dbReference>
<keyword evidence="1" id="KW-0880">Kelch repeat</keyword>
<dbReference type="Gene3D" id="2.120.10.80">
    <property type="entry name" value="Kelch-type beta propeller"/>
    <property type="match status" value="2"/>
</dbReference>
<reference evidence="5" key="1">
    <citation type="submission" date="2025-08" db="UniProtKB">
        <authorList>
            <consortium name="RefSeq"/>
        </authorList>
    </citation>
    <scope>IDENTIFICATION</scope>
    <source>
        <tissue evidence="5">Sperm</tissue>
    </source>
</reference>
<dbReference type="PANTHER" id="PTHR46093:SF19">
    <property type="entry name" value="RAB9 EFFECTOR PROTEIN WITH KELCH MOTIFS-LIKE"/>
    <property type="match status" value="1"/>
</dbReference>
<keyword evidence="4" id="KW-1185">Reference proteome</keyword>
<accession>A0AAJ7WVS1</accession>
<evidence type="ECO:0000256" key="3">
    <source>
        <dbReference type="SAM" id="MobiDB-lite"/>
    </source>
</evidence>
<gene>
    <name evidence="5" type="primary">LOC116943219</name>
</gene>
<dbReference type="Pfam" id="PF13415">
    <property type="entry name" value="Beta-prop_FBX42"/>
    <property type="match status" value="1"/>
</dbReference>
<evidence type="ECO:0000313" key="4">
    <source>
        <dbReference type="Proteomes" id="UP001318040"/>
    </source>
</evidence>
<protein>
    <submittedName>
        <fullName evidence="5">Uncharacterized protein LOC116943219 isoform X1</fullName>
    </submittedName>
</protein>
<feature type="compositionally biased region" description="Basic and acidic residues" evidence="3">
    <location>
        <begin position="281"/>
        <end position="295"/>
    </location>
</feature>
<sequence length="644" mass="70034">MCIVFIVIIILVVVVYTQNLLPLTSLTNMGKLEIYVLWNLKDPPRQAISKSDRLCFSLAVPLPLPAHLVVFTRGAWGAYSAGSFVSVEMRVPGAVKAQPLGTLSAENRSLVWEGEWTDEFLEAAETQAEFGQFAKLVLTVDGRVVNKRQGLSGCKRSSTASLRSFFMSAGSQTSIERESAEDPSEAEVSSPAEVSPKVSILATNVESMKGIHRQRKRSHQSTEDGPDTPPGSLHLAKQSRICRKLHQAGSPASSTPGEPFRSTGASPGDSPGLGSTTPEGSFEKSVKDARGEKKPAGKSVKKMAQQLQKKSEENALPSARWGHSLCLIDPQTVILIGGQGHRMTFCKDPIWKLHIENNSWLPAETVATGKTPECRIGHTATFDSEMRRIYVFGGSKNGKWFSDMHILDMATWKWQLVEAKGKVPPLAYHSSTLFRHELFVFGGVFPLPNPQPDGCSNQLYIFNPQHSIWYQPIVVGDLPCPRSGHSMILLKNKLVIFGGWDAPMCFSDLHVLDLGFMEYAPVQVQGAVPSPRCWHASAPVSDNRMIIHGGYNGQRALTDTHIFNVDTSEWTQLTSDPFGSVPRAGHSILALASLDGGAEAKREGATGGHEALSTLLVFGGGDNEGGFYNDVSLVPLRAILEGVV</sequence>
<feature type="compositionally biased region" description="Low complexity" evidence="3">
    <location>
        <begin position="186"/>
        <end position="196"/>
    </location>
</feature>
<dbReference type="KEGG" id="pmrn:116943219"/>
<dbReference type="RefSeq" id="XP_032811790.1">
    <property type="nucleotide sequence ID" value="XM_032955899.1"/>
</dbReference>
<dbReference type="SUPFAM" id="SSF117281">
    <property type="entry name" value="Kelch motif"/>
    <property type="match status" value="1"/>
</dbReference>
<evidence type="ECO:0000313" key="5">
    <source>
        <dbReference type="RefSeq" id="XP_032811790.1"/>
    </source>
</evidence>
<evidence type="ECO:0000256" key="1">
    <source>
        <dbReference type="ARBA" id="ARBA00022441"/>
    </source>
</evidence>
<feature type="compositionally biased region" description="Basic residues" evidence="3">
    <location>
        <begin position="210"/>
        <end position="219"/>
    </location>
</feature>
<dbReference type="PANTHER" id="PTHR46093">
    <property type="entry name" value="ACYL-COA-BINDING DOMAIN-CONTAINING PROTEIN 5"/>
    <property type="match status" value="1"/>
</dbReference>
<feature type="region of interest" description="Disordered" evidence="3">
    <location>
        <begin position="171"/>
        <end position="315"/>
    </location>
</feature>